<protein>
    <submittedName>
        <fullName evidence="1">Uncharacterized protein</fullName>
    </submittedName>
</protein>
<evidence type="ECO:0000313" key="2">
    <source>
        <dbReference type="Proteomes" id="UP000054023"/>
    </source>
</evidence>
<dbReference type="STRING" id="317018.AVL63_02865"/>
<accession>A0A0W8IG87</accession>
<dbReference type="EMBL" id="LQBM01000003">
    <property type="protein sequence ID" value="KUG58980.1"/>
    <property type="molecule type" value="Genomic_DNA"/>
</dbReference>
<proteinExistence type="predicted"/>
<reference evidence="2" key="1">
    <citation type="submission" date="2015-12" db="EMBL/GenBank/DDBJ databases">
        <authorList>
            <person name="Nair G.R."/>
            <person name="Kaur G."/>
            <person name="Mayilraj S."/>
        </authorList>
    </citation>
    <scope>NUCLEOTIDE SEQUENCE [LARGE SCALE GENOMIC DNA]</scope>
    <source>
        <strain evidence="2">CD08_7</strain>
    </source>
</reference>
<dbReference type="RefSeq" id="WP_058888662.1">
    <property type="nucleotide sequence ID" value="NZ_LQBM01000003.1"/>
</dbReference>
<name>A0A0W8IG87_9MICC</name>
<dbReference type="AlphaFoldDB" id="A0A0W8IG87"/>
<sequence length="148" mass="16185">MTITMREVYQTITDALTGIDGLAPDRVFHGNVPDALPTFNNGQIMPYVVIWARVPVPTDDMAISGVQLRDGKAFPFQTTCVATDPLNQLMPMTDDVAAALTGLQIGSGNVYHESSLQSSQFLGGGEILPDPDLPDRYIAPMRWYLETQ</sequence>
<keyword evidence="2" id="KW-1185">Reference proteome</keyword>
<comment type="caution">
    <text evidence="1">The sequence shown here is derived from an EMBL/GenBank/DDBJ whole genome shotgun (WGS) entry which is preliminary data.</text>
</comment>
<dbReference type="Proteomes" id="UP000054023">
    <property type="component" value="Unassembled WGS sequence"/>
</dbReference>
<evidence type="ECO:0000313" key="1">
    <source>
        <dbReference type="EMBL" id="KUG58980.1"/>
    </source>
</evidence>
<dbReference type="OrthoDB" id="9813184at2"/>
<gene>
    <name evidence="1" type="ORF">AVL63_02865</name>
</gene>
<organism evidence="1 2">
    <name type="scientific">Nesterenkonia jeotgali</name>
    <dbReference type="NCBI Taxonomy" id="317018"/>
    <lineage>
        <taxon>Bacteria</taxon>
        <taxon>Bacillati</taxon>
        <taxon>Actinomycetota</taxon>
        <taxon>Actinomycetes</taxon>
        <taxon>Micrococcales</taxon>
        <taxon>Micrococcaceae</taxon>
        <taxon>Nesterenkonia</taxon>
    </lineage>
</organism>